<keyword evidence="1" id="KW-0812">Transmembrane</keyword>
<reference evidence="2" key="1">
    <citation type="submission" date="2009-10" db="EMBL/GenBank/DDBJ databases">
        <title>Complete sequence of chromosome of Methanocaldococcus vulcanius M7.</title>
        <authorList>
            <consortium name="US DOE Joint Genome Institute"/>
            <person name="Lucas S."/>
            <person name="Copeland A."/>
            <person name="Lapidus A."/>
            <person name="Glavina del Rio T."/>
            <person name="Dalin E."/>
            <person name="Tice H."/>
            <person name="Bruce D."/>
            <person name="Goodwin L."/>
            <person name="Pitluck S."/>
            <person name="Lcollab F.I."/>
            <person name="Brettin T."/>
            <person name="Detter J.C."/>
            <person name="Han C."/>
            <person name="Tapia R."/>
            <person name="Kuske C.R."/>
            <person name="Schmutz J."/>
            <person name="Larimer F."/>
            <person name="Land M."/>
            <person name="Hauser L."/>
            <person name="Kyrpides N."/>
            <person name="Ovchinikova G."/>
            <person name="Sieprawska-Lupa M."/>
            <person name="Whitman W.B."/>
            <person name="Woyke T."/>
        </authorList>
    </citation>
    <scope>NUCLEOTIDE SEQUENCE [LARGE SCALE GENOMIC DNA]</scope>
    <source>
        <strain evidence="2">M7</strain>
    </source>
</reference>
<dbReference type="Proteomes" id="UP000002063">
    <property type="component" value="Chromosome"/>
</dbReference>
<dbReference type="RefSeq" id="WP_015733111.1">
    <property type="nucleotide sequence ID" value="NC_013407.1"/>
</dbReference>
<feature type="transmembrane region" description="Helical" evidence="1">
    <location>
        <begin position="16"/>
        <end position="34"/>
    </location>
</feature>
<gene>
    <name evidence="2" type="ordered locus">Metvu_1033</name>
</gene>
<sequence>MIPENWTFWGVNVKKGVALGIIIFLVIFTFGLIIHHTFGKDIL</sequence>
<dbReference type="EMBL" id="CP001787">
    <property type="protein sequence ID" value="ACX72891.1"/>
    <property type="molecule type" value="Genomic_DNA"/>
</dbReference>
<evidence type="ECO:0000313" key="2">
    <source>
        <dbReference type="EMBL" id="ACX72891.1"/>
    </source>
</evidence>
<keyword evidence="3" id="KW-1185">Reference proteome</keyword>
<keyword evidence="1" id="KW-1133">Transmembrane helix</keyword>
<evidence type="ECO:0000313" key="3">
    <source>
        <dbReference type="Proteomes" id="UP000002063"/>
    </source>
</evidence>
<dbReference type="AlphaFoldDB" id="C9RH39"/>
<keyword evidence="1" id="KW-0472">Membrane</keyword>
<dbReference type="STRING" id="579137.Metvu_1033"/>
<dbReference type="GeneID" id="80457965"/>
<dbReference type="KEGG" id="mvu:Metvu_1033"/>
<protein>
    <submittedName>
        <fullName evidence="2">Uncharacterized protein</fullName>
    </submittedName>
</protein>
<proteinExistence type="predicted"/>
<dbReference type="HOGENOM" id="CLU_3227887_0_0_2"/>
<evidence type="ECO:0000256" key="1">
    <source>
        <dbReference type="SAM" id="Phobius"/>
    </source>
</evidence>
<name>C9RH39_METVM</name>
<accession>C9RH39</accession>
<organism evidence="2 3">
    <name type="scientific">Methanocaldococcus vulcanius (strain ATCC 700851 / DSM 12094 / M7)</name>
    <name type="common">Methanococcus vulcanius</name>
    <dbReference type="NCBI Taxonomy" id="579137"/>
    <lineage>
        <taxon>Archaea</taxon>
        <taxon>Methanobacteriati</taxon>
        <taxon>Methanobacteriota</taxon>
        <taxon>Methanomada group</taxon>
        <taxon>Methanococci</taxon>
        <taxon>Methanococcales</taxon>
        <taxon>Methanocaldococcaceae</taxon>
        <taxon>Methanocaldococcus</taxon>
    </lineage>
</organism>